<reference evidence="2" key="1">
    <citation type="submission" date="2022-12" db="EMBL/GenBank/DDBJ databases">
        <title>Phocaeicola acetigenes sp. nov., isolated feces from a healthy human.</title>
        <authorList>
            <person name="Do H."/>
            <person name="Ha Y.B."/>
            <person name="Kim J.-S."/>
            <person name="Suh M.K."/>
            <person name="Kim H.S."/>
            <person name="Lee J.-S."/>
        </authorList>
    </citation>
    <scope>NUCLEOTIDE SEQUENCE</scope>
    <source>
        <strain evidence="2">KGMB11183</strain>
    </source>
</reference>
<gene>
    <name evidence="2" type="ORF">O6P32_01825</name>
</gene>
<name>A0ABT4PEG5_9BACT</name>
<evidence type="ECO:0000256" key="1">
    <source>
        <dbReference type="SAM" id="Phobius"/>
    </source>
</evidence>
<keyword evidence="1" id="KW-1133">Transmembrane helix</keyword>
<protein>
    <submittedName>
        <fullName evidence="2">ABC transporter permease</fullName>
    </submittedName>
</protein>
<keyword evidence="1" id="KW-0472">Membrane</keyword>
<evidence type="ECO:0000313" key="2">
    <source>
        <dbReference type="EMBL" id="MCZ8371443.1"/>
    </source>
</evidence>
<dbReference type="EMBL" id="JAPZVM010000001">
    <property type="protein sequence ID" value="MCZ8371443.1"/>
    <property type="molecule type" value="Genomic_DNA"/>
</dbReference>
<proteinExistence type="predicted"/>
<dbReference type="RefSeq" id="WP_269876468.1">
    <property type="nucleotide sequence ID" value="NZ_JAPZVM010000001.1"/>
</dbReference>
<feature type="transmembrane region" description="Helical" evidence="1">
    <location>
        <begin position="322"/>
        <end position="342"/>
    </location>
</feature>
<evidence type="ECO:0000313" key="3">
    <source>
        <dbReference type="Proteomes" id="UP001141933"/>
    </source>
</evidence>
<feature type="transmembrane region" description="Helical" evidence="1">
    <location>
        <begin position="362"/>
        <end position="384"/>
    </location>
</feature>
<accession>A0ABT4PEG5</accession>
<organism evidence="2 3">
    <name type="scientific">Phocaeicola acetigenes</name>
    <dbReference type="NCBI Taxonomy" id="3016083"/>
    <lineage>
        <taxon>Bacteria</taxon>
        <taxon>Pseudomonadati</taxon>
        <taxon>Bacteroidota</taxon>
        <taxon>Bacteroidia</taxon>
        <taxon>Bacteroidales</taxon>
        <taxon>Bacteroidaceae</taxon>
        <taxon>Phocaeicola</taxon>
    </lineage>
</organism>
<sequence>MLWKLLKQHISVAQLAGFFLANLCGMVIVLLSVQFYKDVLPVFTQGDSFMKKDYLILSKKVSTLGSLVGKSNTFSAGDVDEIKKQPFTAEVGAFKPTQFRVSAGMGVQGMQMSTDMFFESVPDRFVDAKLDRWKFDASQEVIPIIVPRNYLNLYNFGFAQSRNLPKISEGLVGMVNLDIRLMGNGQVKMMKGNIVGFSDRLNTILVPETFVDWANKVYGTGQQTEPSRLIVEVHNPADERIARFLKEKGYETEGDKADAGKTAWFLKLIVGIVMSVGLIISILSFYILILSIYLLLQKNTKKLENLLLIGYSPARVARPYQVLSAVVNLLVLILSLVVVCLIRGEYLDVVNGLFPDLNPGGLLPSCLVGGILFVVVTILNAIIVRRKINEIWMRK</sequence>
<comment type="caution">
    <text evidence="2">The sequence shown here is derived from an EMBL/GenBank/DDBJ whole genome shotgun (WGS) entry which is preliminary data.</text>
</comment>
<keyword evidence="1" id="KW-0812">Transmembrane</keyword>
<keyword evidence="3" id="KW-1185">Reference proteome</keyword>
<dbReference type="Proteomes" id="UP001141933">
    <property type="component" value="Unassembled WGS sequence"/>
</dbReference>
<feature type="transmembrane region" description="Helical" evidence="1">
    <location>
        <begin position="264"/>
        <end position="296"/>
    </location>
</feature>
<feature type="transmembrane region" description="Helical" evidence="1">
    <location>
        <begin position="12"/>
        <end position="36"/>
    </location>
</feature>